<proteinExistence type="predicted"/>
<sequence>MRSYFFILIASFSVVILGCNDDQKNEPVKSAVKQIDEPVYFDYIPDGTYQISLTQTNTTSSRMVPMLSPSNNSPTEIRSYSEWNLTHQGDSYRFELVDIHYEYSFLSHTVIFDTRNDNVELESSYASVRTTKEGESEFSAALKALKKVKGFSFTLGKDANLPEGMFGLTSKYQLPLKSMTVANNPYSPHEEIKLHLGEEKIVPIFTMMLARPLKPMTANETYTTATGTWELSKRADKLIYREKDGDTSTVVVDAFDYNNHWESSDFQRFKSTKKDIKFGNNKMKMITSHTHAAEIEIRRVNDKSAQ</sequence>
<dbReference type="Proteomes" id="UP001279860">
    <property type="component" value="Unassembled WGS sequence"/>
</dbReference>
<accession>A0ABU4ISF8</accession>
<gene>
    <name evidence="1" type="ORF">SBX64_06630</name>
</gene>
<protein>
    <submittedName>
        <fullName evidence="1">Uncharacterized protein</fullName>
    </submittedName>
</protein>
<dbReference type="EMBL" id="JAWRCP010000001">
    <property type="protein sequence ID" value="MDW6092219.1"/>
    <property type="molecule type" value="Genomic_DNA"/>
</dbReference>
<dbReference type="RefSeq" id="WP_038182192.1">
    <property type="nucleotide sequence ID" value="NZ_AP024903.1"/>
</dbReference>
<evidence type="ECO:0000313" key="2">
    <source>
        <dbReference type="Proteomes" id="UP001279860"/>
    </source>
</evidence>
<dbReference type="PROSITE" id="PS51257">
    <property type="entry name" value="PROKAR_LIPOPROTEIN"/>
    <property type="match status" value="1"/>
</dbReference>
<evidence type="ECO:0000313" key="1">
    <source>
        <dbReference type="EMBL" id="MDW6092219.1"/>
    </source>
</evidence>
<organism evidence="1 2">
    <name type="scientific">Vibrio rhizosphaerae</name>
    <dbReference type="NCBI Taxonomy" id="398736"/>
    <lineage>
        <taxon>Bacteria</taxon>
        <taxon>Pseudomonadati</taxon>
        <taxon>Pseudomonadota</taxon>
        <taxon>Gammaproteobacteria</taxon>
        <taxon>Vibrionales</taxon>
        <taxon>Vibrionaceae</taxon>
        <taxon>Vibrio</taxon>
    </lineage>
</organism>
<keyword evidence="2" id="KW-1185">Reference proteome</keyword>
<reference evidence="1 2" key="1">
    <citation type="submission" date="2023-11" db="EMBL/GenBank/DDBJ databases">
        <title>Plant-associative lifestyle of Vibrio porteresiae and its evolutionary dynamics.</title>
        <authorList>
            <person name="Rameshkumar N."/>
            <person name="Kirti K."/>
        </authorList>
    </citation>
    <scope>NUCLEOTIDE SEQUENCE [LARGE SCALE GENOMIC DNA]</scope>
    <source>
        <strain evidence="1 2">MSSRF7</strain>
    </source>
</reference>
<comment type="caution">
    <text evidence="1">The sequence shown here is derived from an EMBL/GenBank/DDBJ whole genome shotgun (WGS) entry which is preliminary data.</text>
</comment>
<name>A0ABU4ISF8_9VIBR</name>